<evidence type="ECO:0000256" key="1">
    <source>
        <dbReference type="ARBA" id="ARBA00000900"/>
    </source>
</evidence>
<dbReference type="GO" id="GO:0008270">
    <property type="term" value="F:zinc ion binding"/>
    <property type="evidence" value="ECO:0007669"/>
    <property type="project" value="UniProtKB-KW"/>
</dbReference>
<dbReference type="PANTHER" id="PTHR22937">
    <property type="entry name" value="E3 UBIQUITIN-PROTEIN LIGASE RNF165"/>
    <property type="match status" value="1"/>
</dbReference>
<reference evidence="11" key="1">
    <citation type="journal article" date="2016" name="Nat. Genet.">
        <title>A high-quality carrot genome assembly provides new insights into carotenoid accumulation and asterid genome evolution.</title>
        <authorList>
            <person name="Iorizzo M."/>
            <person name="Ellison S."/>
            <person name="Senalik D."/>
            <person name="Zeng P."/>
            <person name="Satapoomin P."/>
            <person name="Huang J."/>
            <person name="Bowman M."/>
            <person name="Iovene M."/>
            <person name="Sanseverino W."/>
            <person name="Cavagnaro P."/>
            <person name="Yildiz M."/>
            <person name="Macko-Podgorni A."/>
            <person name="Moranska E."/>
            <person name="Grzebelus E."/>
            <person name="Grzebelus D."/>
            <person name="Ashrafi H."/>
            <person name="Zheng Z."/>
            <person name="Cheng S."/>
            <person name="Spooner D."/>
            <person name="Van Deynze A."/>
            <person name="Simon P."/>
        </authorList>
    </citation>
    <scope>NUCLEOTIDE SEQUENCE</scope>
    <source>
        <tissue evidence="11">Leaf</tissue>
    </source>
</reference>
<feature type="domain" description="RING-type" evidence="10">
    <location>
        <begin position="300"/>
        <end position="341"/>
    </location>
</feature>
<dbReference type="SMART" id="SM00184">
    <property type="entry name" value="RING"/>
    <property type="match status" value="1"/>
</dbReference>
<evidence type="ECO:0000313" key="11">
    <source>
        <dbReference type="EMBL" id="WOG96760.1"/>
    </source>
</evidence>
<dbReference type="Pfam" id="PF13639">
    <property type="entry name" value="zf-RING_2"/>
    <property type="match status" value="1"/>
</dbReference>
<keyword evidence="12" id="KW-1185">Reference proteome</keyword>
<dbReference type="EC" id="2.3.2.27" evidence="2"/>
<dbReference type="Gene3D" id="3.30.40.10">
    <property type="entry name" value="Zinc/RING finger domain, C3HC4 (zinc finger)"/>
    <property type="match status" value="1"/>
</dbReference>
<dbReference type="PANTHER" id="PTHR22937:SF122">
    <property type="entry name" value="RING-TYPE E3 UBIQUITIN TRANSFERASE"/>
    <property type="match status" value="1"/>
</dbReference>
<keyword evidence="4" id="KW-0479">Metal-binding</keyword>
<evidence type="ECO:0000259" key="10">
    <source>
        <dbReference type="PROSITE" id="PS50089"/>
    </source>
</evidence>
<dbReference type="EMBL" id="CP093346">
    <property type="protein sequence ID" value="WOG96760.1"/>
    <property type="molecule type" value="Genomic_DNA"/>
</dbReference>
<keyword evidence="5 8" id="KW-0863">Zinc-finger</keyword>
<keyword evidence="3" id="KW-0808">Transferase</keyword>
<dbReference type="InterPro" id="IPR045191">
    <property type="entry name" value="MBR1/2-like"/>
</dbReference>
<evidence type="ECO:0000256" key="9">
    <source>
        <dbReference type="SAM" id="MobiDB-lite"/>
    </source>
</evidence>
<dbReference type="InterPro" id="IPR013083">
    <property type="entry name" value="Znf_RING/FYVE/PHD"/>
</dbReference>
<keyword evidence="7" id="KW-0862">Zinc</keyword>
<feature type="region of interest" description="Disordered" evidence="9">
    <location>
        <begin position="1"/>
        <end position="22"/>
    </location>
</feature>
<keyword evidence="6" id="KW-0833">Ubl conjugation pathway</keyword>
<evidence type="ECO:0000313" key="12">
    <source>
        <dbReference type="Proteomes" id="UP000077755"/>
    </source>
</evidence>
<sequence>MAENNRYRKPKNQRIIDTDPTPLKLPSIIQSTRCKSTISSLLLSSPPESTTPKKKNFTSATFRGLGCAASAQVSVPEVIRTSANWEAKKLRKKDKSLKEKKNKGPFHAVAMVHGNSSASSSTSVVDPDGWCGPGLGFVTEAATSVDCVGSTRPVSGRGKVDGERMNHRERTFFGVRRMVNPDAISFSDTEPEFGMSRPQLDIFNSRHHRHVRNRSPEGLAEIVMLQSSMLMGGRSDGLDRYRDLRLDVDHMSYEELLDLGDRIGYVSTGLREDEIIRSLRKTKLSPLDELSSDIPTELKCSICQEEYTADDEMGKLDCGHTYHIQCIQNWLVKKNACPICKTAVAS</sequence>
<evidence type="ECO:0000256" key="3">
    <source>
        <dbReference type="ARBA" id="ARBA00022679"/>
    </source>
</evidence>
<reference evidence="11" key="2">
    <citation type="submission" date="2022-03" db="EMBL/GenBank/DDBJ databases">
        <title>Draft title - Genomic analysis of global carrot germplasm unveils the trajectory of domestication and the origin of high carotenoid orange carrot.</title>
        <authorList>
            <person name="Iorizzo M."/>
            <person name="Ellison S."/>
            <person name="Senalik D."/>
            <person name="Macko-Podgorni A."/>
            <person name="Grzebelus D."/>
            <person name="Bostan H."/>
            <person name="Rolling W."/>
            <person name="Curaba J."/>
            <person name="Simon P."/>
        </authorList>
    </citation>
    <scope>NUCLEOTIDE SEQUENCE</scope>
    <source>
        <tissue evidence="11">Leaf</tissue>
    </source>
</reference>
<comment type="catalytic activity">
    <reaction evidence="1">
        <text>S-ubiquitinyl-[E2 ubiquitin-conjugating enzyme]-L-cysteine + [acceptor protein]-L-lysine = [E2 ubiquitin-conjugating enzyme]-L-cysteine + N(6)-ubiquitinyl-[acceptor protein]-L-lysine.</text>
        <dbReference type="EC" id="2.3.2.27"/>
    </reaction>
</comment>
<protein>
    <recommendedName>
        <fullName evidence="2">RING-type E3 ubiquitin transferase</fullName>
        <ecNumber evidence="2">2.3.2.27</ecNumber>
    </recommendedName>
</protein>
<organism evidence="11 12">
    <name type="scientific">Daucus carota subsp. sativus</name>
    <name type="common">Carrot</name>
    <dbReference type="NCBI Taxonomy" id="79200"/>
    <lineage>
        <taxon>Eukaryota</taxon>
        <taxon>Viridiplantae</taxon>
        <taxon>Streptophyta</taxon>
        <taxon>Embryophyta</taxon>
        <taxon>Tracheophyta</taxon>
        <taxon>Spermatophyta</taxon>
        <taxon>Magnoliopsida</taxon>
        <taxon>eudicotyledons</taxon>
        <taxon>Gunneridae</taxon>
        <taxon>Pentapetalae</taxon>
        <taxon>asterids</taxon>
        <taxon>campanulids</taxon>
        <taxon>Apiales</taxon>
        <taxon>Apiaceae</taxon>
        <taxon>Apioideae</taxon>
        <taxon>Scandiceae</taxon>
        <taxon>Daucinae</taxon>
        <taxon>Daucus</taxon>
        <taxon>Daucus sect. Daucus</taxon>
    </lineage>
</organism>
<evidence type="ECO:0000256" key="5">
    <source>
        <dbReference type="ARBA" id="ARBA00022771"/>
    </source>
</evidence>
<proteinExistence type="predicted"/>
<dbReference type="InterPro" id="IPR001841">
    <property type="entry name" value="Znf_RING"/>
</dbReference>
<dbReference type="Proteomes" id="UP000077755">
    <property type="component" value="Chromosome 4"/>
</dbReference>
<evidence type="ECO:0000256" key="8">
    <source>
        <dbReference type="PROSITE-ProRule" id="PRU00175"/>
    </source>
</evidence>
<dbReference type="GO" id="GO:0061630">
    <property type="term" value="F:ubiquitin protein ligase activity"/>
    <property type="evidence" value="ECO:0007669"/>
    <property type="project" value="UniProtKB-EC"/>
</dbReference>
<dbReference type="PROSITE" id="PS50089">
    <property type="entry name" value="ZF_RING_2"/>
    <property type="match status" value="1"/>
</dbReference>
<evidence type="ECO:0000256" key="2">
    <source>
        <dbReference type="ARBA" id="ARBA00012483"/>
    </source>
</evidence>
<accession>A0AAF0WZF2</accession>
<dbReference type="AlphaFoldDB" id="A0AAF0WZF2"/>
<evidence type="ECO:0000256" key="6">
    <source>
        <dbReference type="ARBA" id="ARBA00022786"/>
    </source>
</evidence>
<name>A0AAF0WZF2_DAUCS</name>
<evidence type="ECO:0000256" key="4">
    <source>
        <dbReference type="ARBA" id="ARBA00022723"/>
    </source>
</evidence>
<evidence type="ECO:0000256" key="7">
    <source>
        <dbReference type="ARBA" id="ARBA00022833"/>
    </source>
</evidence>
<gene>
    <name evidence="11" type="ORF">DCAR_0416096</name>
</gene>
<dbReference type="SUPFAM" id="SSF57850">
    <property type="entry name" value="RING/U-box"/>
    <property type="match status" value="1"/>
</dbReference>